<feature type="transmembrane region" description="Helical" evidence="12">
    <location>
        <begin position="24"/>
        <end position="42"/>
    </location>
</feature>
<sequence>MLDVAIVTILYFCFLKRNNKDYEMDWVVFCVALLHLVVAPFTKVEESFNLQACHDLLFKGVHLEEYDHLDYPGVVPRTFVGPIVVSGIAYPFVALSRLLGFSKFFAQYIVRGVLGLLVILGWRRFRKQLEEHFGQSVTIWFTLITASQFHFMYYLSRPLPNTFALVSALFAFSYWLEQKHAHLIWACGIAVLIFRSELCLLLGPMLLADLSTQRLQLQPFMKTAIPAGLCCLGTTIAIDSLFWGRLLWPEGEVFWFNTYKNQSGSWGHSELPILWYWYSALPRAMASSLLLVPFGVVLDKRLQILITPCVIFVCLYSLLPHKELRFIMYIFPILNAAAAKACHFFWMGREKSGSRQLVAIACALHLVVNAAFTTLLLTISANNYPGGMAIMKLNKLVPEDANVHVHIDNFAAQTGVSRFTQLNDHWRWNKTENLKAGSKEMRSFSHLMVEAKSKYSYNLKHYTSSHDVIASIEAFSHLSFNYQQFPPVKVRVKPALFILKNLEEDSIDWSWLHSSPEEVEEPEEITQEEEPPEPAGEAGDSKDEPLEAMQLEEQEQYLFTKATEREMHERQMPYVDGSEDGEDAIEPTATGKIVGDEVEDGSPDTPMEPRLPEPGCFRPEGGANPSSPGAEESQMSQSIKSKEGDRLENDDDMIGSAKRSLKHDVNEDESAFIGVLNVEMGEDLDDNQWMSEADSLHLGTEHEGVSIDAQDTSHGGVSQSVDERDEGLGAALTGEYVEGETFDILDSVHENLASNLIFDENIDQTDDGKIYDEKFDIYDENAVYVDDKYFVDYLEETVHSDVENIVPDKGDEGGGGDTFVDEVDKYVYDPRISIEDTDESSLNSGYNIEDTEDEIPPINYENVIENTDAENVIDDTDDENVIENTDDENVIENTDDENVIENTDYENVIENTDDENVNENTDDENIIENTDDENIIENTDDENVIENIDDENIENTDDENIENTDDENIENTDNENIIENTDDENRARRTRRNLTATVNTMRRAVMPCTQRMRPRRQHITRTEELTLKVVISVKIVVPDIDSELPEDEGELKTLSPEEMLPEDSQTVDQSEAGGGKETRFVEVTVNIEENEPKARVNEHVADSQMITGVFASPTRSLCGGHLTKGS</sequence>
<dbReference type="Pfam" id="PF03901">
    <property type="entry name" value="Glyco_transf_22"/>
    <property type="match status" value="1"/>
</dbReference>
<comment type="caution">
    <text evidence="14">The sequence shown here is derived from an EMBL/GenBank/DDBJ whole genome shotgun (WGS) entry which is preliminary data.</text>
</comment>
<keyword evidence="9 12" id="KW-0472">Membrane</keyword>
<comment type="similarity">
    <text evidence="3 12">Belongs to the glycosyltransferase 22 family.</text>
</comment>
<evidence type="ECO:0000256" key="11">
    <source>
        <dbReference type="ARBA" id="ARBA00048899"/>
    </source>
</evidence>
<evidence type="ECO:0000256" key="13">
    <source>
        <dbReference type="SAM" id="MobiDB-lite"/>
    </source>
</evidence>
<evidence type="ECO:0000256" key="3">
    <source>
        <dbReference type="ARBA" id="ARBA00007063"/>
    </source>
</evidence>
<reference evidence="14" key="1">
    <citation type="submission" date="2020-07" db="EMBL/GenBank/DDBJ databases">
        <title>The High-quality genome of the commercially important snow crab, Chionoecetes opilio.</title>
        <authorList>
            <person name="Jeong J.-H."/>
            <person name="Ryu S."/>
        </authorList>
    </citation>
    <scope>NUCLEOTIDE SEQUENCE</scope>
    <source>
        <strain evidence="14">MADBK_172401_WGS</strain>
        <tissue evidence="14">Digestive gland</tissue>
    </source>
</reference>
<feature type="compositionally biased region" description="Acidic residues" evidence="13">
    <location>
        <begin position="517"/>
        <end position="532"/>
    </location>
</feature>
<evidence type="ECO:0000256" key="7">
    <source>
        <dbReference type="ARBA" id="ARBA00022824"/>
    </source>
</evidence>
<keyword evidence="5" id="KW-0808">Transferase</keyword>
<evidence type="ECO:0000256" key="4">
    <source>
        <dbReference type="ARBA" id="ARBA00022676"/>
    </source>
</evidence>
<comment type="catalytic activity">
    <reaction evidence="11">
        <text>an alpha-D-Man-(1-&gt;2)-alpha-D-Man-(1-&gt;2)-alpha-D-Man-(1-&gt;3)-[alpha-D-Man-(1-&gt;2)-alpha-D-Man-(1-&gt;3)-alpha-D-Man-(1-&gt;6)]-beta-D-Man-(1-&gt;4)-beta-D-GlcNAc-(1-&gt;4)-alpha-D-GlcNAc-diphospho-di-trans,poly-cis-dolichol + a di-trans,poly-cis-dolichyl beta-D-mannosyl phosphate = an alpha-D-Man-(1-&gt;2)-alpha-D-Man-(1-&gt;2)-alpha-D-Man-(1-&gt;3)-[alpha-D-Man-(1-&gt;2)-alpha-D-Man-(1-&gt;3)-[alpha-D-Man-(1-&gt;6)]-alpha-D-Man-(1-&gt;6)]-beta-D-Man-(1-&gt;4)-beta-D-GlcNAc-(1-&gt;4)-alpha-D-GlcNAc-diphospho-di-trans,poly-cis-dolichol + a di-trans,poly-cis-dolichyl phosphate + H(+)</text>
        <dbReference type="Rhea" id="RHEA:29535"/>
        <dbReference type="Rhea" id="RHEA-COMP:19498"/>
        <dbReference type="Rhea" id="RHEA-COMP:19501"/>
        <dbReference type="Rhea" id="RHEA-COMP:19518"/>
        <dbReference type="Rhea" id="RHEA-COMP:19519"/>
        <dbReference type="ChEBI" id="CHEBI:15378"/>
        <dbReference type="ChEBI" id="CHEBI:57683"/>
        <dbReference type="ChEBI" id="CHEBI:58211"/>
        <dbReference type="ChEBI" id="CHEBI:132517"/>
        <dbReference type="ChEBI" id="CHEBI:132519"/>
        <dbReference type="EC" id="2.4.1.260"/>
    </reaction>
    <physiologicalReaction direction="left-to-right" evidence="11">
        <dbReference type="Rhea" id="RHEA:29536"/>
    </physiologicalReaction>
</comment>
<evidence type="ECO:0000313" key="15">
    <source>
        <dbReference type="Proteomes" id="UP000770661"/>
    </source>
</evidence>
<feature type="transmembrane region" description="Helical" evidence="12">
    <location>
        <begin position="358"/>
        <end position="379"/>
    </location>
</feature>
<dbReference type="GO" id="GO:0006487">
    <property type="term" value="P:protein N-linked glycosylation"/>
    <property type="evidence" value="ECO:0007669"/>
    <property type="project" value="TreeGrafter"/>
</dbReference>
<keyword evidence="6 12" id="KW-0812">Transmembrane</keyword>
<dbReference type="EMBL" id="JACEEZ010018072">
    <property type="protein sequence ID" value="KAG0717187.1"/>
    <property type="molecule type" value="Genomic_DNA"/>
</dbReference>
<evidence type="ECO:0000256" key="2">
    <source>
        <dbReference type="ARBA" id="ARBA00004922"/>
    </source>
</evidence>
<keyword evidence="4 12" id="KW-0328">Glycosyltransferase</keyword>
<feature type="region of interest" description="Disordered" evidence="13">
    <location>
        <begin position="1044"/>
        <end position="1079"/>
    </location>
</feature>
<accession>A0A8J4XZD4</accession>
<organism evidence="14 15">
    <name type="scientific">Chionoecetes opilio</name>
    <name type="common">Atlantic snow crab</name>
    <name type="synonym">Cancer opilio</name>
    <dbReference type="NCBI Taxonomy" id="41210"/>
    <lineage>
        <taxon>Eukaryota</taxon>
        <taxon>Metazoa</taxon>
        <taxon>Ecdysozoa</taxon>
        <taxon>Arthropoda</taxon>
        <taxon>Crustacea</taxon>
        <taxon>Multicrustacea</taxon>
        <taxon>Malacostraca</taxon>
        <taxon>Eumalacostraca</taxon>
        <taxon>Eucarida</taxon>
        <taxon>Decapoda</taxon>
        <taxon>Pleocyemata</taxon>
        <taxon>Brachyura</taxon>
        <taxon>Eubrachyura</taxon>
        <taxon>Majoidea</taxon>
        <taxon>Majidae</taxon>
        <taxon>Chionoecetes</taxon>
    </lineage>
</organism>
<keyword evidence="15" id="KW-1185">Reference proteome</keyword>
<dbReference type="PANTHER" id="PTHR22760:SF1">
    <property type="entry name" value="DOL-P-MAN:MAN(7)GLCNAC(2)-PP-DOL ALPHA-1,6-MANNOSYLTRANSFERASE"/>
    <property type="match status" value="1"/>
</dbReference>
<evidence type="ECO:0000256" key="1">
    <source>
        <dbReference type="ARBA" id="ARBA00004477"/>
    </source>
</evidence>
<evidence type="ECO:0000256" key="9">
    <source>
        <dbReference type="ARBA" id="ARBA00023136"/>
    </source>
</evidence>
<dbReference type="InterPro" id="IPR005599">
    <property type="entry name" value="GPI_mannosylTrfase"/>
</dbReference>
<dbReference type="GO" id="GO:0052917">
    <property type="term" value="F:dol-P-Man:Man(7)GlcNAc(2)-PP-Dol alpha-1,6-mannosyltransferase activity"/>
    <property type="evidence" value="ECO:0007669"/>
    <property type="project" value="UniProtKB-EC"/>
</dbReference>
<evidence type="ECO:0000256" key="6">
    <source>
        <dbReference type="ARBA" id="ARBA00022692"/>
    </source>
</evidence>
<evidence type="ECO:0000256" key="5">
    <source>
        <dbReference type="ARBA" id="ARBA00022679"/>
    </source>
</evidence>
<feature type="region of interest" description="Disordered" evidence="13">
    <location>
        <begin position="574"/>
        <end position="652"/>
    </location>
</feature>
<dbReference type="GO" id="GO:0005789">
    <property type="term" value="C:endoplasmic reticulum membrane"/>
    <property type="evidence" value="ECO:0007669"/>
    <property type="project" value="UniProtKB-SubCell"/>
</dbReference>
<comment type="pathway">
    <text evidence="2">Protein modification; protein glycosylation.</text>
</comment>
<feature type="region of interest" description="Disordered" evidence="13">
    <location>
        <begin position="514"/>
        <end position="542"/>
    </location>
</feature>
<evidence type="ECO:0000256" key="8">
    <source>
        <dbReference type="ARBA" id="ARBA00022989"/>
    </source>
</evidence>
<dbReference type="UniPathway" id="UPA00378"/>
<protein>
    <recommendedName>
        <fullName evidence="12">Mannosyltransferase</fullName>
        <ecNumber evidence="12">2.4.1.-</ecNumber>
    </recommendedName>
</protein>
<evidence type="ECO:0000256" key="12">
    <source>
        <dbReference type="RuleBase" id="RU363075"/>
    </source>
</evidence>
<feature type="transmembrane region" description="Helical" evidence="12">
    <location>
        <begin position="79"/>
        <end position="96"/>
    </location>
</feature>
<name>A0A8J4XZD4_CHIOP</name>
<dbReference type="AlphaFoldDB" id="A0A8J4XZD4"/>
<dbReference type="PANTHER" id="PTHR22760">
    <property type="entry name" value="GLYCOSYLTRANSFERASE"/>
    <property type="match status" value="1"/>
</dbReference>
<keyword evidence="8 12" id="KW-1133">Transmembrane helix</keyword>
<comment type="function">
    <text evidence="10">Mannosyltransferase that operates in the biosynthetic pathway of dolichol-linked oligosaccharides, the glycan precursors employed in protein asparagine (N)-glycosylation. The assembly of dolichol-linked oligosaccharides begins on the cytosolic side of the endoplasmic reticulum membrane and finishes in its lumen. The sequential addition of sugars to dolichol pyrophosphate produces dolichol-linked oligosaccharides containing fourteen sugars, including two GlcNAcs, nine mannoses and three glucoses. Once assembled, the oligosaccharide is transferred from the lipid to nascent proteins by oligosaccharyltransferases. In the lumen of the endoplasmic reticulum, adds the eighth mannose residue in an alpha-1,6 linkage onto Man(7)GlcNAc(2)-PP-dolichol to produce Man(8)GlcNAc(2)-PP-dolichol.</text>
</comment>
<feature type="transmembrane region" description="Helical" evidence="12">
    <location>
        <begin position="182"/>
        <end position="203"/>
    </location>
</feature>
<dbReference type="EC" id="2.4.1.-" evidence="12"/>
<evidence type="ECO:0000313" key="14">
    <source>
        <dbReference type="EMBL" id="KAG0717187.1"/>
    </source>
</evidence>
<feature type="transmembrane region" description="Helical" evidence="12">
    <location>
        <begin position="224"/>
        <end position="243"/>
    </location>
</feature>
<feature type="transmembrane region" description="Helical" evidence="12">
    <location>
        <begin position="275"/>
        <end position="297"/>
    </location>
</feature>
<evidence type="ECO:0000256" key="10">
    <source>
        <dbReference type="ARBA" id="ARBA00044721"/>
    </source>
</evidence>
<comment type="subcellular location">
    <subcellularLocation>
        <location evidence="1 12">Endoplasmic reticulum membrane</location>
        <topology evidence="1 12">Multi-pass membrane protein</topology>
    </subcellularLocation>
</comment>
<feature type="transmembrane region" description="Helical" evidence="12">
    <location>
        <begin position="304"/>
        <end position="320"/>
    </location>
</feature>
<gene>
    <name evidence="14" type="ORF">GWK47_054965</name>
</gene>
<dbReference type="Proteomes" id="UP000770661">
    <property type="component" value="Unassembled WGS sequence"/>
</dbReference>
<feature type="transmembrane region" description="Helical" evidence="12">
    <location>
        <begin position="326"/>
        <end position="346"/>
    </location>
</feature>
<feature type="transmembrane region" description="Helical" evidence="12">
    <location>
        <begin position="137"/>
        <end position="154"/>
    </location>
</feature>
<keyword evidence="7 12" id="KW-0256">Endoplasmic reticulum</keyword>
<dbReference type="OrthoDB" id="19039at2759"/>
<proteinExistence type="inferred from homology"/>